<dbReference type="EMBL" id="JAUTDP010000010">
    <property type="protein sequence ID" value="KAK3395812.1"/>
    <property type="molecule type" value="Genomic_DNA"/>
</dbReference>
<evidence type="ECO:0000313" key="1">
    <source>
        <dbReference type="EMBL" id="KAK3395812.1"/>
    </source>
</evidence>
<name>A0AAE0U9I4_SORBR</name>
<organism evidence="1 2">
    <name type="scientific">Sordaria brevicollis</name>
    <dbReference type="NCBI Taxonomy" id="83679"/>
    <lineage>
        <taxon>Eukaryota</taxon>
        <taxon>Fungi</taxon>
        <taxon>Dikarya</taxon>
        <taxon>Ascomycota</taxon>
        <taxon>Pezizomycotina</taxon>
        <taxon>Sordariomycetes</taxon>
        <taxon>Sordariomycetidae</taxon>
        <taxon>Sordariales</taxon>
        <taxon>Sordariaceae</taxon>
        <taxon>Sordaria</taxon>
    </lineage>
</organism>
<gene>
    <name evidence="1" type="ORF">B0T20DRAFT_487261</name>
</gene>
<sequence>MSPSSLLYLGMIMPEDEYNDLLGGCSIWKTKDLEAAKPPPPSIPKDIIVTDPQGNSKSILANLDVIIASSAKAKANANANKYKPTPRPTSTRRIPSHWYAKPCPAAQFSGGVAPNEIIDRPDNDLAYVRSGKNDLWYRWHDGEATAEMMTQEEYEDLLSWFGSLKLEEQMLEQKANVVQVQVLMPPVILVN</sequence>
<evidence type="ECO:0000313" key="2">
    <source>
        <dbReference type="Proteomes" id="UP001281003"/>
    </source>
</evidence>
<reference evidence="1" key="1">
    <citation type="journal article" date="2023" name="Mol. Phylogenet. Evol.">
        <title>Genome-scale phylogeny and comparative genomics of the fungal order Sordariales.</title>
        <authorList>
            <person name="Hensen N."/>
            <person name="Bonometti L."/>
            <person name="Westerberg I."/>
            <person name="Brannstrom I.O."/>
            <person name="Guillou S."/>
            <person name="Cros-Aarteil S."/>
            <person name="Calhoun S."/>
            <person name="Haridas S."/>
            <person name="Kuo A."/>
            <person name="Mondo S."/>
            <person name="Pangilinan J."/>
            <person name="Riley R."/>
            <person name="LaButti K."/>
            <person name="Andreopoulos B."/>
            <person name="Lipzen A."/>
            <person name="Chen C."/>
            <person name="Yan M."/>
            <person name="Daum C."/>
            <person name="Ng V."/>
            <person name="Clum A."/>
            <person name="Steindorff A."/>
            <person name="Ohm R.A."/>
            <person name="Martin F."/>
            <person name="Silar P."/>
            <person name="Natvig D.O."/>
            <person name="Lalanne C."/>
            <person name="Gautier V."/>
            <person name="Ament-Velasquez S.L."/>
            <person name="Kruys A."/>
            <person name="Hutchinson M.I."/>
            <person name="Powell A.J."/>
            <person name="Barry K."/>
            <person name="Miller A.N."/>
            <person name="Grigoriev I.V."/>
            <person name="Debuchy R."/>
            <person name="Gladieux P."/>
            <person name="Hiltunen Thoren M."/>
            <person name="Johannesson H."/>
        </authorList>
    </citation>
    <scope>NUCLEOTIDE SEQUENCE</scope>
    <source>
        <strain evidence="1">FGSC 1904</strain>
    </source>
</reference>
<dbReference type="Proteomes" id="UP001281003">
    <property type="component" value="Unassembled WGS sequence"/>
</dbReference>
<comment type="caution">
    <text evidence="1">The sequence shown here is derived from an EMBL/GenBank/DDBJ whole genome shotgun (WGS) entry which is preliminary data.</text>
</comment>
<proteinExistence type="predicted"/>
<protein>
    <submittedName>
        <fullName evidence="1">Uncharacterized protein</fullName>
    </submittedName>
</protein>
<accession>A0AAE0U9I4</accession>
<reference evidence="1" key="2">
    <citation type="submission" date="2023-07" db="EMBL/GenBank/DDBJ databases">
        <authorList>
            <consortium name="Lawrence Berkeley National Laboratory"/>
            <person name="Haridas S."/>
            <person name="Hensen N."/>
            <person name="Bonometti L."/>
            <person name="Westerberg I."/>
            <person name="Brannstrom I.O."/>
            <person name="Guillou S."/>
            <person name="Cros-Aarteil S."/>
            <person name="Calhoun S."/>
            <person name="Kuo A."/>
            <person name="Mondo S."/>
            <person name="Pangilinan J."/>
            <person name="Riley R."/>
            <person name="LaButti K."/>
            <person name="Andreopoulos B."/>
            <person name="Lipzen A."/>
            <person name="Chen C."/>
            <person name="Yanf M."/>
            <person name="Daum C."/>
            <person name="Ng V."/>
            <person name="Clum A."/>
            <person name="Steindorff A."/>
            <person name="Ohm R."/>
            <person name="Martin F."/>
            <person name="Silar P."/>
            <person name="Natvig D."/>
            <person name="Lalanne C."/>
            <person name="Gautier V."/>
            <person name="Ament-velasquez S.L."/>
            <person name="Kruys A."/>
            <person name="Hutchinson M.I."/>
            <person name="Powell A.J."/>
            <person name="Barry K."/>
            <person name="Miller A.N."/>
            <person name="Grigoriev I.V."/>
            <person name="Debuchy R."/>
            <person name="Gladieux P."/>
            <person name="Thoren M.H."/>
            <person name="Johannesson H."/>
        </authorList>
    </citation>
    <scope>NUCLEOTIDE SEQUENCE</scope>
    <source>
        <strain evidence="1">FGSC 1904</strain>
    </source>
</reference>
<keyword evidence="2" id="KW-1185">Reference proteome</keyword>
<dbReference type="AlphaFoldDB" id="A0AAE0U9I4"/>